<feature type="compositionally biased region" description="Polar residues" evidence="1">
    <location>
        <begin position="348"/>
        <end position="362"/>
    </location>
</feature>
<protein>
    <submittedName>
        <fullName evidence="2">Uncharacterized protein</fullName>
    </submittedName>
</protein>
<dbReference type="AlphaFoldDB" id="A0A9P6B6R0"/>
<feature type="region of interest" description="Disordered" evidence="1">
    <location>
        <begin position="1"/>
        <end position="50"/>
    </location>
</feature>
<feature type="compositionally biased region" description="Pro residues" evidence="1">
    <location>
        <begin position="404"/>
        <end position="420"/>
    </location>
</feature>
<feature type="compositionally biased region" description="Polar residues" evidence="1">
    <location>
        <begin position="168"/>
        <end position="181"/>
    </location>
</feature>
<feature type="compositionally biased region" description="Polar residues" evidence="1">
    <location>
        <begin position="378"/>
        <end position="398"/>
    </location>
</feature>
<organism evidence="2 3">
    <name type="scientific">Hydnum rufescens UP504</name>
    <dbReference type="NCBI Taxonomy" id="1448309"/>
    <lineage>
        <taxon>Eukaryota</taxon>
        <taxon>Fungi</taxon>
        <taxon>Dikarya</taxon>
        <taxon>Basidiomycota</taxon>
        <taxon>Agaricomycotina</taxon>
        <taxon>Agaricomycetes</taxon>
        <taxon>Cantharellales</taxon>
        <taxon>Hydnaceae</taxon>
        <taxon>Hydnum</taxon>
    </lineage>
</organism>
<feature type="compositionally biased region" description="Low complexity" evidence="1">
    <location>
        <begin position="16"/>
        <end position="32"/>
    </location>
</feature>
<feature type="compositionally biased region" description="Low complexity" evidence="1">
    <location>
        <begin position="623"/>
        <end position="638"/>
    </location>
</feature>
<feature type="compositionally biased region" description="Low complexity" evidence="1">
    <location>
        <begin position="470"/>
        <end position="505"/>
    </location>
</feature>
<feature type="compositionally biased region" description="Polar residues" evidence="1">
    <location>
        <begin position="1"/>
        <end position="12"/>
    </location>
</feature>
<evidence type="ECO:0000313" key="3">
    <source>
        <dbReference type="Proteomes" id="UP000886523"/>
    </source>
</evidence>
<feature type="compositionally biased region" description="Polar residues" evidence="1">
    <location>
        <begin position="440"/>
        <end position="449"/>
    </location>
</feature>
<sequence length="742" mass="79931">MELQPHPNSMFQQLVPHQQQSDLHLHPQQQQPQQPPPHPQQQQQPQHHASHFMLPQQKLPQQSHPGQMNAQLTYQQLQHLQSQQGIRPQQPLRSERPEDHPDSIVFPGHSGTRQAPFNLMLHGATHVASPFPSEQFAAQQHTQQANAIQQMQQLRFRAPPQDQFAMLQQQQERARLNSQPTDVHGTPFPPTQNGFSPPGPPQQPQQGPRAVPAQQQSVPGVRRIPSQQQIGAGPPTAPFSGNGLAVGSGSGSLAVAANTSNGGMMASSGMQMDVGQAPNGGGMVFSRPINSIAPMGNGIRMQQVQSSEGMVVTSPFGRPSSSRQMTPQMMDMAPGQTGRTTVGLPMYGSQQGSSILPNSFSRGPSGSPHQGSPHSQPYSTPTNVPTSTPRISSATNTPIHRGGQPPPNPNPQTFYPPAPPQGTGVIPQSGSGSGPVQGDPTRSQTSTPGSMFPPQLADSRDSLQVQMYAQQSQPHIHPHQIGQQPQSLQQHQQSQSQQLQQPLQQGAPPRDMRQPFQPNEMQVRQQQIVRERAQQLQQQAQQQHPLQQQQSVQQIGAPDAPSMGFARTPSLQPSLPYPPSSQIQPQQPPSAQAQQPPGHHLSPTEQQGIFPYRPPLFSEDTLSGSTTSGGSIHSQSQSPHNTSFPPISGANAHSSPGSGMIPSVQALAQGHFGPRRVPAGNMPPPGSEQNQSTASAGLPQSRMSIAQHHPGMLGVSGPQTPLYARPSEVQMRFVLHTFQSAS</sequence>
<proteinExistence type="predicted"/>
<evidence type="ECO:0000256" key="1">
    <source>
        <dbReference type="SAM" id="MobiDB-lite"/>
    </source>
</evidence>
<name>A0A9P6B6R0_9AGAM</name>
<evidence type="ECO:0000313" key="2">
    <source>
        <dbReference type="EMBL" id="KAF9518432.1"/>
    </source>
</evidence>
<feature type="compositionally biased region" description="Polar residues" evidence="1">
    <location>
        <begin position="639"/>
        <end position="657"/>
    </location>
</feature>
<feature type="compositionally biased region" description="Low complexity" evidence="1">
    <location>
        <begin position="204"/>
        <end position="216"/>
    </location>
</feature>
<feature type="compositionally biased region" description="Low complexity" evidence="1">
    <location>
        <begin position="424"/>
        <end position="438"/>
    </location>
</feature>
<feature type="region of interest" description="Disordered" evidence="1">
    <location>
        <begin position="78"/>
        <end position="111"/>
    </location>
</feature>
<comment type="caution">
    <text evidence="2">The sequence shown here is derived from an EMBL/GenBank/DDBJ whole genome shotgun (WGS) entry which is preliminary data.</text>
</comment>
<dbReference type="EMBL" id="MU128925">
    <property type="protein sequence ID" value="KAF9518432.1"/>
    <property type="molecule type" value="Genomic_DNA"/>
</dbReference>
<feature type="compositionally biased region" description="Basic and acidic residues" evidence="1">
    <location>
        <begin position="93"/>
        <end position="102"/>
    </location>
</feature>
<feature type="compositionally biased region" description="Low complexity" evidence="1">
    <location>
        <begin position="569"/>
        <end position="597"/>
    </location>
</feature>
<feature type="compositionally biased region" description="Low complexity" evidence="1">
    <location>
        <begin position="522"/>
        <end position="554"/>
    </location>
</feature>
<feature type="region of interest" description="Disordered" evidence="1">
    <location>
        <begin position="308"/>
        <end position="699"/>
    </location>
</feature>
<gene>
    <name evidence="2" type="ORF">BS47DRAFT_299470</name>
</gene>
<reference evidence="2" key="1">
    <citation type="journal article" date="2020" name="Nat. Commun.">
        <title>Large-scale genome sequencing of mycorrhizal fungi provides insights into the early evolution of symbiotic traits.</title>
        <authorList>
            <person name="Miyauchi S."/>
            <person name="Kiss E."/>
            <person name="Kuo A."/>
            <person name="Drula E."/>
            <person name="Kohler A."/>
            <person name="Sanchez-Garcia M."/>
            <person name="Morin E."/>
            <person name="Andreopoulos B."/>
            <person name="Barry K.W."/>
            <person name="Bonito G."/>
            <person name="Buee M."/>
            <person name="Carver A."/>
            <person name="Chen C."/>
            <person name="Cichocki N."/>
            <person name="Clum A."/>
            <person name="Culley D."/>
            <person name="Crous P.W."/>
            <person name="Fauchery L."/>
            <person name="Girlanda M."/>
            <person name="Hayes R.D."/>
            <person name="Keri Z."/>
            <person name="LaButti K."/>
            <person name="Lipzen A."/>
            <person name="Lombard V."/>
            <person name="Magnuson J."/>
            <person name="Maillard F."/>
            <person name="Murat C."/>
            <person name="Nolan M."/>
            <person name="Ohm R.A."/>
            <person name="Pangilinan J."/>
            <person name="Pereira M.F."/>
            <person name="Perotto S."/>
            <person name="Peter M."/>
            <person name="Pfister S."/>
            <person name="Riley R."/>
            <person name="Sitrit Y."/>
            <person name="Stielow J.B."/>
            <person name="Szollosi G."/>
            <person name="Zifcakova L."/>
            <person name="Stursova M."/>
            <person name="Spatafora J.W."/>
            <person name="Tedersoo L."/>
            <person name="Vaario L.M."/>
            <person name="Yamada A."/>
            <person name="Yan M."/>
            <person name="Wang P."/>
            <person name="Xu J."/>
            <person name="Bruns T."/>
            <person name="Baldrian P."/>
            <person name="Vilgalys R."/>
            <person name="Dunand C."/>
            <person name="Henrissat B."/>
            <person name="Grigoriev I.V."/>
            <person name="Hibbett D."/>
            <person name="Nagy L.G."/>
            <person name="Martin F.M."/>
        </authorList>
    </citation>
    <scope>NUCLEOTIDE SEQUENCE</scope>
    <source>
        <strain evidence="2">UP504</strain>
    </source>
</reference>
<feature type="region of interest" description="Disordered" evidence="1">
    <location>
        <begin position="168"/>
        <end position="220"/>
    </location>
</feature>
<keyword evidence="3" id="KW-1185">Reference proteome</keyword>
<accession>A0A9P6B6R0</accession>
<feature type="compositionally biased region" description="Low complexity" evidence="1">
    <location>
        <begin position="363"/>
        <end position="377"/>
    </location>
</feature>
<dbReference type="Proteomes" id="UP000886523">
    <property type="component" value="Unassembled WGS sequence"/>
</dbReference>